<dbReference type="GO" id="GO:0016788">
    <property type="term" value="F:hydrolase activity, acting on ester bonds"/>
    <property type="evidence" value="ECO:0007669"/>
    <property type="project" value="UniProtKB-ARBA"/>
</dbReference>
<reference evidence="1 2" key="1">
    <citation type="submission" date="2018-02" db="EMBL/GenBank/DDBJ databases">
        <title>Genomic Encyclopedia of Archaeal and Bacterial Type Strains, Phase II (KMG-II): from individual species to whole genera.</title>
        <authorList>
            <person name="Goeker M."/>
        </authorList>
    </citation>
    <scope>NUCLEOTIDE SEQUENCE [LARGE SCALE GENOMIC DNA]</scope>
    <source>
        <strain evidence="1 2">DSM 18921</strain>
    </source>
</reference>
<evidence type="ECO:0008006" key="3">
    <source>
        <dbReference type="Google" id="ProtNLM"/>
    </source>
</evidence>
<keyword evidence="2" id="KW-1185">Reference proteome</keyword>
<dbReference type="AlphaFoldDB" id="A0A2S8RWI2"/>
<evidence type="ECO:0000313" key="2">
    <source>
        <dbReference type="Proteomes" id="UP000238338"/>
    </source>
</evidence>
<organism evidence="1 2">
    <name type="scientific">Albidovulum denitrificans</name>
    <dbReference type="NCBI Taxonomy" id="404881"/>
    <lineage>
        <taxon>Bacteria</taxon>
        <taxon>Pseudomonadati</taxon>
        <taxon>Pseudomonadota</taxon>
        <taxon>Alphaproteobacteria</taxon>
        <taxon>Rhodobacterales</taxon>
        <taxon>Paracoccaceae</taxon>
        <taxon>Albidovulum</taxon>
    </lineage>
</organism>
<accession>A0A2S8RWI2</accession>
<sequence length="571" mass="58985">MGELGRRGRIVTFALALAASVASHRKHGAGGGPTFLPQIDTMQGLMGSTSYVALSGSAWGDSITANAQANTMLASGAGYSEYVNLAYTPTDDVIRHGDWPGEVETLTGGTFANEGGGGQTSAQIVTRMEAAGPGGVDVVSWGTNDLGAGGGAVAIQQGIQASVDRAAAAGFDTATTLFMPFDANGPTGASYGSLDYARSLGFHGYNWHCGMLKLAHRMSAESAVATLPTEWIEGAAPAAFMSSPTPTGGLDTTHPGSAFSEAQSAEIAAICTAMAGGAPYMHMQTMAVDWSVPAGTLIGQLDTIGTITASNVNNDFGNTGAITLSGRNVYRGAGAAPTGDWAEFFIEVHNAQGSNVNRLMLGLATGGTTFRPCTPVLQSFIAGNSTAGTISIVVSKISSATSRFMKVGNCEIQLRTNGQLMFSGPFSSNLLFGTNVTTKQHFMVTWDASNCYTVLGTTYTDRAGIYTGGNVNGALQLFGATSGTPALVTDRTARIEHIYVSDQYHGPGSDLSPIWDGTDSAITGPGSVLSGDTPHYSMRGGPGKFASENYGSLGRLCMWPDWDAANARLRS</sequence>
<dbReference type="EMBL" id="PVEP01000015">
    <property type="protein sequence ID" value="PQV52905.1"/>
    <property type="molecule type" value="Genomic_DNA"/>
</dbReference>
<dbReference type="Proteomes" id="UP000238338">
    <property type="component" value="Unassembled WGS sequence"/>
</dbReference>
<comment type="caution">
    <text evidence="1">The sequence shown here is derived from an EMBL/GenBank/DDBJ whole genome shotgun (WGS) entry which is preliminary data.</text>
</comment>
<dbReference type="InterPro" id="IPR036514">
    <property type="entry name" value="SGNH_hydro_sf"/>
</dbReference>
<name>A0A2S8RWI2_9RHOB</name>
<protein>
    <recommendedName>
        <fullName evidence="3">GDSL-like lipase/acylhydrolase family protein</fullName>
    </recommendedName>
</protein>
<dbReference type="SUPFAM" id="SSF52266">
    <property type="entry name" value="SGNH hydrolase"/>
    <property type="match status" value="1"/>
</dbReference>
<gene>
    <name evidence="1" type="ORF">LX70_04011</name>
</gene>
<proteinExistence type="predicted"/>
<dbReference type="Gene3D" id="3.40.50.1110">
    <property type="entry name" value="SGNH hydrolase"/>
    <property type="match status" value="1"/>
</dbReference>
<evidence type="ECO:0000313" key="1">
    <source>
        <dbReference type="EMBL" id="PQV52905.1"/>
    </source>
</evidence>